<organism evidence="1 2">
    <name type="scientific">Trichinella nativa</name>
    <dbReference type="NCBI Taxonomy" id="6335"/>
    <lineage>
        <taxon>Eukaryota</taxon>
        <taxon>Metazoa</taxon>
        <taxon>Ecdysozoa</taxon>
        <taxon>Nematoda</taxon>
        <taxon>Enoplea</taxon>
        <taxon>Dorylaimia</taxon>
        <taxon>Trichinellida</taxon>
        <taxon>Trichinellidae</taxon>
        <taxon>Trichinella</taxon>
    </lineage>
</organism>
<name>A0A1Y3EPU2_9BILA</name>
<protein>
    <submittedName>
        <fullName evidence="1">Uncharacterized protein</fullName>
    </submittedName>
</protein>
<evidence type="ECO:0000313" key="2">
    <source>
        <dbReference type="Proteomes" id="UP000243006"/>
    </source>
</evidence>
<sequence length="101" mass="11460">MMAFWRPMKRFHLNVVNVRQIAIGHTLDLANGTTLLLWIYSTSISSTVAALLKKTVKPGRLPFEKYDRTNNRMACANLRRDLCCPACQRSANLFFVAAMTP</sequence>
<accession>A0A1Y3EPU2</accession>
<dbReference type="EMBL" id="LVZM01008495">
    <property type="protein sequence ID" value="OUC45757.1"/>
    <property type="molecule type" value="Genomic_DNA"/>
</dbReference>
<dbReference type="Proteomes" id="UP000243006">
    <property type="component" value="Unassembled WGS sequence"/>
</dbReference>
<proteinExistence type="predicted"/>
<reference evidence="1 2" key="1">
    <citation type="submission" date="2015-04" db="EMBL/GenBank/DDBJ databases">
        <title>Draft genome of the roundworm Trichinella nativa.</title>
        <authorList>
            <person name="Mitreva M."/>
        </authorList>
    </citation>
    <scope>NUCLEOTIDE SEQUENCE [LARGE SCALE GENOMIC DNA]</scope>
    <source>
        <strain evidence="1 2">ISS45</strain>
    </source>
</reference>
<gene>
    <name evidence="1" type="ORF">D917_08237</name>
</gene>
<evidence type="ECO:0000313" key="1">
    <source>
        <dbReference type="EMBL" id="OUC45757.1"/>
    </source>
</evidence>
<comment type="caution">
    <text evidence="1">The sequence shown here is derived from an EMBL/GenBank/DDBJ whole genome shotgun (WGS) entry which is preliminary data.</text>
</comment>
<dbReference type="AlphaFoldDB" id="A0A1Y3EPU2"/>